<accession>A0ABV4TT62</accession>
<feature type="region of interest" description="Disordered" evidence="1">
    <location>
        <begin position="19"/>
        <end position="38"/>
    </location>
</feature>
<evidence type="ECO:0000259" key="2">
    <source>
        <dbReference type="Pfam" id="PF09350"/>
    </source>
</evidence>
<dbReference type="PANTHER" id="PTHR39158:SF1">
    <property type="entry name" value="DNAJ HOMOLOG SUBFAMILY C MEMBER 28"/>
    <property type="match status" value="1"/>
</dbReference>
<feature type="domain" description="DnaJ homologue subfamily C member 28 conserved" evidence="2">
    <location>
        <begin position="8"/>
        <end position="74"/>
    </location>
</feature>
<sequence>MVFLFQRLAEERIQEAMEEGVFDDLPGEGEPLELEDDSMVPEELRTAYRMLKNSGHLPPELAPNQEIKQLEDLLEVVEDPAEASKARARLRVLAERVRLGRGRSTSLKTEQIYKEKLLRRFASDGE</sequence>
<comment type="caution">
    <text evidence="3">The sequence shown here is derived from an EMBL/GenBank/DDBJ whole genome shotgun (WGS) entry which is preliminary data.</text>
</comment>
<dbReference type="InterPro" id="IPR018961">
    <property type="entry name" value="DnaJ_homolog_subfam-C_membr-28"/>
</dbReference>
<evidence type="ECO:0000313" key="4">
    <source>
        <dbReference type="Proteomes" id="UP001575181"/>
    </source>
</evidence>
<dbReference type="InterPro" id="IPR052573">
    <property type="entry name" value="DnaJ_C_subfamily_28"/>
</dbReference>
<protein>
    <submittedName>
        <fullName evidence="3">DnaJ family domain-containing protein</fullName>
    </submittedName>
</protein>
<organism evidence="3 4">
    <name type="scientific">Thiohalorhabdus methylotrophus</name>
    <dbReference type="NCBI Taxonomy" id="3242694"/>
    <lineage>
        <taxon>Bacteria</taxon>
        <taxon>Pseudomonadati</taxon>
        <taxon>Pseudomonadota</taxon>
        <taxon>Gammaproteobacteria</taxon>
        <taxon>Thiohalorhabdales</taxon>
        <taxon>Thiohalorhabdaceae</taxon>
        <taxon>Thiohalorhabdus</taxon>
    </lineage>
</organism>
<keyword evidence="4" id="KW-1185">Reference proteome</keyword>
<proteinExistence type="predicted"/>
<gene>
    <name evidence="3" type="ORF">ACERLL_06710</name>
</gene>
<dbReference type="Pfam" id="PF09350">
    <property type="entry name" value="DJC28_CD"/>
    <property type="match status" value="1"/>
</dbReference>
<reference evidence="3 4" key="1">
    <citation type="submission" date="2024-08" db="EMBL/GenBank/DDBJ databases">
        <title>Whole-genome sequencing of halo(alkali)philic microorganisms from hypersaline lakes.</title>
        <authorList>
            <person name="Sorokin D.Y."/>
            <person name="Merkel A.Y."/>
            <person name="Messina E."/>
            <person name="Yakimov M."/>
        </authorList>
    </citation>
    <scope>NUCLEOTIDE SEQUENCE [LARGE SCALE GENOMIC DNA]</scope>
    <source>
        <strain evidence="3 4">Cl-TMA</strain>
    </source>
</reference>
<name>A0ABV4TT62_9GAMM</name>
<evidence type="ECO:0000256" key="1">
    <source>
        <dbReference type="SAM" id="MobiDB-lite"/>
    </source>
</evidence>
<evidence type="ECO:0000313" key="3">
    <source>
        <dbReference type="EMBL" id="MFA9460517.1"/>
    </source>
</evidence>
<dbReference type="RefSeq" id="WP_373655301.1">
    <property type="nucleotide sequence ID" value="NZ_JBGUAW010000004.1"/>
</dbReference>
<dbReference type="EMBL" id="JBGUAW010000004">
    <property type="protein sequence ID" value="MFA9460517.1"/>
    <property type="molecule type" value="Genomic_DNA"/>
</dbReference>
<dbReference type="Proteomes" id="UP001575181">
    <property type="component" value="Unassembled WGS sequence"/>
</dbReference>
<dbReference type="PANTHER" id="PTHR39158">
    <property type="entry name" value="OS08G0560600 PROTEIN"/>
    <property type="match status" value="1"/>
</dbReference>